<reference evidence="3" key="1">
    <citation type="submission" date="2017-03" db="EMBL/GenBank/DDBJ databases">
        <authorList>
            <consortium name="AG Boll"/>
        </authorList>
    </citation>
    <scope>NUCLEOTIDE SEQUENCE [LARGE SCALE GENOMIC DNA]</scope>
    <source>
        <strain evidence="3">Chol</strain>
    </source>
</reference>
<sequence>MMGCRWSVLAGLLLSGCAALPGNGGEHPDAAELRGQVVPSRYIAQALGLEGDADDELLAGKQQVVVGAALEDAWWSVFGSADIDALVRRALARNRSLNAARHTLAQAEELVTAERGLHAPEVDLAAGAGRERYGAQALGGTPPRPPFGYVSVGPRVRYALDLGGGVDHAVERQLAFAERERQQLRAAALAVSGNTVTRLLRSAALRDEIALVEGLIELDREEIALANAGLAAGGLTRLDVAAAEGMLAADAARLPDLRQELALDLDALAVLLGEAPADAALPDIGLAQLTLPRRLPLSLPSELAQRRPDIRAAEAELREALAAVGIARANLYPRITLSAGYGQQAASPGKLFSAGASAWSLAGELVAPLFDGGRRRAQHQASAMGLRASAARYQQTVLAAFGQVADALQSLDYGTQRLAALDAACAASSEQLELMRRSQREGQASRRQVLAAERNQRLARLAQQRALGQRYLDSAQVMLALGGGDGDALAVTADGLSGH</sequence>
<proteinExistence type="inferred from homology"/>
<dbReference type="PROSITE" id="PS51257">
    <property type="entry name" value="PROKAR_LIPOPROTEIN"/>
    <property type="match status" value="1"/>
</dbReference>
<dbReference type="PANTHER" id="PTHR30203:SF33">
    <property type="entry name" value="BLR4455 PROTEIN"/>
    <property type="match status" value="1"/>
</dbReference>
<protein>
    <submittedName>
        <fullName evidence="3">Outer membrane protein OprJ</fullName>
    </submittedName>
</protein>
<evidence type="ECO:0000256" key="1">
    <source>
        <dbReference type="ARBA" id="ARBA00007613"/>
    </source>
</evidence>
<organism evidence="3 4">
    <name type="scientific">Sterolibacterium denitrificans</name>
    <dbReference type="NCBI Taxonomy" id="157592"/>
    <lineage>
        <taxon>Bacteria</taxon>
        <taxon>Pseudomonadati</taxon>
        <taxon>Pseudomonadota</taxon>
        <taxon>Betaproteobacteria</taxon>
        <taxon>Nitrosomonadales</taxon>
        <taxon>Sterolibacteriaceae</taxon>
        <taxon>Sterolibacterium</taxon>
    </lineage>
</organism>
<feature type="chain" id="PRO_5031602654" evidence="2">
    <location>
        <begin position="22"/>
        <end position="499"/>
    </location>
</feature>
<dbReference type="EMBL" id="LT837803">
    <property type="protein sequence ID" value="SMB25020.1"/>
    <property type="molecule type" value="Genomic_DNA"/>
</dbReference>
<dbReference type="InterPro" id="IPR010131">
    <property type="entry name" value="MdtP/NodT-like"/>
</dbReference>
<keyword evidence="2" id="KW-0812">Transmembrane</keyword>
<comment type="subcellular location">
    <subcellularLocation>
        <location evidence="2">Cell membrane</location>
        <topology evidence="2">Lipid-anchor</topology>
    </subcellularLocation>
</comment>
<keyword evidence="2" id="KW-0564">Palmitate</keyword>
<dbReference type="Gene3D" id="1.20.1600.10">
    <property type="entry name" value="Outer membrane efflux proteins (OEP)"/>
    <property type="match status" value="1"/>
</dbReference>
<keyword evidence="4" id="KW-1185">Reference proteome</keyword>
<keyword evidence="2" id="KW-0449">Lipoprotein</keyword>
<dbReference type="AlphaFoldDB" id="A0A7Z7HSF2"/>
<accession>A0A7Z7HSF2</accession>
<feature type="signal peptide" evidence="2">
    <location>
        <begin position="1"/>
        <end position="21"/>
    </location>
</feature>
<comment type="similarity">
    <text evidence="1 2">Belongs to the outer membrane factor (OMF) (TC 1.B.17) family.</text>
</comment>
<keyword evidence="2" id="KW-0472">Membrane</keyword>
<dbReference type="GO" id="GO:0005886">
    <property type="term" value="C:plasma membrane"/>
    <property type="evidence" value="ECO:0007669"/>
    <property type="project" value="UniProtKB-SubCell"/>
</dbReference>
<evidence type="ECO:0000256" key="2">
    <source>
        <dbReference type="RuleBase" id="RU362097"/>
    </source>
</evidence>
<keyword evidence="2" id="KW-0732">Signal</keyword>
<dbReference type="Gene3D" id="2.20.200.10">
    <property type="entry name" value="Outer membrane efflux proteins (OEP)"/>
    <property type="match status" value="1"/>
</dbReference>
<dbReference type="InterPro" id="IPR003423">
    <property type="entry name" value="OMP_efflux"/>
</dbReference>
<dbReference type="PANTHER" id="PTHR30203">
    <property type="entry name" value="OUTER MEMBRANE CATION EFFLUX PROTEIN"/>
    <property type="match status" value="1"/>
</dbReference>
<evidence type="ECO:0000313" key="3">
    <source>
        <dbReference type="EMBL" id="SMB25020.1"/>
    </source>
</evidence>
<dbReference type="NCBIfam" id="TIGR01845">
    <property type="entry name" value="outer_NodT"/>
    <property type="match status" value="1"/>
</dbReference>
<name>A0A7Z7HSF2_9PROT</name>
<keyword evidence="2" id="KW-1134">Transmembrane beta strand</keyword>
<gene>
    <name evidence="3" type="ORF">SDENCHOL_11185</name>
</gene>
<dbReference type="GO" id="GO:0015562">
    <property type="term" value="F:efflux transmembrane transporter activity"/>
    <property type="evidence" value="ECO:0007669"/>
    <property type="project" value="InterPro"/>
</dbReference>
<evidence type="ECO:0000313" key="4">
    <source>
        <dbReference type="Proteomes" id="UP000242886"/>
    </source>
</evidence>
<dbReference type="Pfam" id="PF02321">
    <property type="entry name" value="OEP"/>
    <property type="match status" value="2"/>
</dbReference>
<dbReference type="Proteomes" id="UP000242886">
    <property type="component" value="Chromosome SDENCHOL"/>
</dbReference>
<dbReference type="SUPFAM" id="SSF56954">
    <property type="entry name" value="Outer membrane efflux proteins (OEP)"/>
    <property type="match status" value="1"/>
</dbReference>